<gene>
    <name evidence="2" type="ORF">F2Q70_00036570</name>
</gene>
<dbReference type="EMBL" id="QGKY02000246">
    <property type="protein sequence ID" value="KAF2586756.1"/>
    <property type="molecule type" value="Genomic_DNA"/>
</dbReference>
<accession>A0A8S9K003</accession>
<comment type="caution">
    <text evidence="2">The sequence shown here is derived from an EMBL/GenBank/DDBJ whole genome shotgun (WGS) entry which is preliminary data.</text>
</comment>
<feature type="compositionally biased region" description="Basic and acidic residues" evidence="1">
    <location>
        <begin position="184"/>
        <end position="201"/>
    </location>
</feature>
<evidence type="ECO:0000256" key="1">
    <source>
        <dbReference type="SAM" id="MobiDB-lite"/>
    </source>
</evidence>
<feature type="region of interest" description="Disordered" evidence="1">
    <location>
        <begin position="149"/>
        <end position="206"/>
    </location>
</feature>
<organism evidence="2">
    <name type="scientific">Brassica cretica</name>
    <name type="common">Mustard</name>
    <dbReference type="NCBI Taxonomy" id="69181"/>
    <lineage>
        <taxon>Eukaryota</taxon>
        <taxon>Viridiplantae</taxon>
        <taxon>Streptophyta</taxon>
        <taxon>Embryophyta</taxon>
        <taxon>Tracheophyta</taxon>
        <taxon>Spermatophyta</taxon>
        <taxon>Magnoliopsida</taxon>
        <taxon>eudicotyledons</taxon>
        <taxon>Gunneridae</taxon>
        <taxon>Pentapetalae</taxon>
        <taxon>rosids</taxon>
        <taxon>malvids</taxon>
        <taxon>Brassicales</taxon>
        <taxon>Brassicaceae</taxon>
        <taxon>Brassiceae</taxon>
        <taxon>Brassica</taxon>
    </lineage>
</organism>
<reference evidence="2" key="1">
    <citation type="submission" date="2019-12" db="EMBL/GenBank/DDBJ databases">
        <title>Genome sequencing and annotation of Brassica cretica.</title>
        <authorList>
            <person name="Studholme D.J."/>
            <person name="Sarris P.F."/>
        </authorList>
    </citation>
    <scope>NUCLEOTIDE SEQUENCE</scope>
    <source>
        <strain evidence="2">PFS-102/07</strain>
        <tissue evidence="2">Leaf</tissue>
    </source>
</reference>
<name>A0A8S9K003_BRACR</name>
<feature type="compositionally biased region" description="Basic and acidic residues" evidence="1">
    <location>
        <begin position="58"/>
        <end position="80"/>
    </location>
</feature>
<sequence length="305" mass="32541">MGPCAFRLEPGLGQRPGEWFSMGETAKGAVGPDRGCSGRLWAKRHKGTKEQVATPCPIKEKEKEREKEPAPGERTPKSDGSDTMVLNHGLGRFRNKALGLGRADHDQDLYVMAPAMGRCVGTTRKKSRKGKEAVGASGNVEVDETVPSQVLPSPLEPVSNESGLPQGPTLPTEVNVSAVDDQQELGHEEEAESSHAGDRAGHGTGDAELAFTPLVNSSVGQITPAQTAVQAARATAQAAQTTARAAGTAARTVEGRATAEAEVWSCIGWEINQLEEKRRKRVQFGVFHAEQSDGATRHYKKTAVF</sequence>
<feature type="region of interest" description="Disordered" evidence="1">
    <location>
        <begin position="37"/>
        <end position="84"/>
    </location>
</feature>
<proteinExistence type="predicted"/>
<dbReference type="AlphaFoldDB" id="A0A8S9K003"/>
<feature type="region of interest" description="Disordered" evidence="1">
    <location>
        <begin position="121"/>
        <end position="140"/>
    </location>
</feature>
<protein>
    <submittedName>
        <fullName evidence="2">Uncharacterized protein</fullName>
    </submittedName>
</protein>
<evidence type="ECO:0000313" key="2">
    <source>
        <dbReference type="EMBL" id="KAF2586756.1"/>
    </source>
</evidence>